<evidence type="ECO:0000313" key="2">
    <source>
        <dbReference type="EMBL" id="RLE12488.1"/>
    </source>
</evidence>
<accession>A0A662DCB9</accession>
<dbReference type="EMBL" id="QMQB01000154">
    <property type="protein sequence ID" value="RLE12488.1"/>
    <property type="molecule type" value="Genomic_DNA"/>
</dbReference>
<evidence type="ECO:0000313" key="3">
    <source>
        <dbReference type="Proteomes" id="UP000267654"/>
    </source>
</evidence>
<organism evidence="2 3">
    <name type="scientific">Aerophobetes bacterium</name>
    <dbReference type="NCBI Taxonomy" id="2030807"/>
    <lineage>
        <taxon>Bacteria</taxon>
        <taxon>Candidatus Aerophobota</taxon>
    </lineage>
</organism>
<sequence>MVKINLRGDKKKKYGKKDHGGEKSHEFFRRFKHERTRDPTSKRRQKESCTFYIQSVKNEVTLALKAI</sequence>
<dbReference type="AlphaFoldDB" id="A0A662DCB9"/>
<feature type="region of interest" description="Disordered" evidence="1">
    <location>
        <begin position="1"/>
        <end position="46"/>
    </location>
</feature>
<dbReference type="Proteomes" id="UP000267654">
    <property type="component" value="Unassembled WGS sequence"/>
</dbReference>
<proteinExistence type="predicted"/>
<gene>
    <name evidence="2" type="ORF">DRI96_04465</name>
</gene>
<protein>
    <submittedName>
        <fullName evidence="2">Uncharacterized protein</fullName>
    </submittedName>
</protein>
<feature type="compositionally biased region" description="Basic and acidic residues" evidence="1">
    <location>
        <begin position="17"/>
        <end position="41"/>
    </location>
</feature>
<comment type="caution">
    <text evidence="2">The sequence shown here is derived from an EMBL/GenBank/DDBJ whole genome shotgun (WGS) entry which is preliminary data.</text>
</comment>
<reference evidence="2 3" key="1">
    <citation type="submission" date="2018-06" db="EMBL/GenBank/DDBJ databases">
        <title>Extensive metabolic versatility and redundancy in microbially diverse, dynamic hydrothermal sediments.</title>
        <authorList>
            <person name="Dombrowski N."/>
            <person name="Teske A."/>
            <person name="Baker B.J."/>
        </authorList>
    </citation>
    <scope>NUCLEOTIDE SEQUENCE [LARGE SCALE GENOMIC DNA]</scope>
    <source>
        <strain evidence="2">B19_G9</strain>
    </source>
</reference>
<name>A0A662DCB9_UNCAE</name>
<evidence type="ECO:0000256" key="1">
    <source>
        <dbReference type="SAM" id="MobiDB-lite"/>
    </source>
</evidence>